<gene>
    <name evidence="7" type="ORF">SAMN06297144_1358</name>
</gene>
<dbReference type="RefSeq" id="WP_245858230.1">
    <property type="nucleotide sequence ID" value="NZ_OBMI01000001.1"/>
</dbReference>
<evidence type="ECO:0000256" key="3">
    <source>
        <dbReference type="ARBA" id="ARBA00022692"/>
    </source>
</evidence>
<dbReference type="PANTHER" id="PTHR21659:SF42">
    <property type="entry name" value="UPF0057 MEMBRANE PROTEIN ZK632.10-RELATED"/>
    <property type="match status" value="1"/>
</dbReference>
<name>A0A285QGG0_9SPHN</name>
<dbReference type="Proteomes" id="UP000219494">
    <property type="component" value="Unassembled WGS sequence"/>
</dbReference>
<evidence type="ECO:0000256" key="2">
    <source>
        <dbReference type="ARBA" id="ARBA00009530"/>
    </source>
</evidence>
<feature type="transmembrane region" description="Helical" evidence="6">
    <location>
        <begin position="29"/>
        <end position="52"/>
    </location>
</feature>
<dbReference type="AlphaFoldDB" id="A0A285QGG0"/>
<protein>
    <submittedName>
        <fullName evidence="7">Uncharacterized membrane protein YqaE, homolog of Blt101, UPF0057 family</fullName>
    </submittedName>
</protein>
<keyword evidence="8" id="KW-1185">Reference proteome</keyword>
<keyword evidence="3 6" id="KW-0812">Transmembrane</keyword>
<comment type="similarity">
    <text evidence="2">Belongs to the UPF0057 (PMP3) family.</text>
</comment>
<sequence length="63" mass="6565">MSATGGQVAAAMLVPPLGVYLRRGGGRPFWTAAALTLLAWVPGVVFALWTVLRREGDASPARG</sequence>
<dbReference type="InterPro" id="IPR000612">
    <property type="entry name" value="PMP3"/>
</dbReference>
<comment type="subcellular location">
    <subcellularLocation>
        <location evidence="1">Membrane</location>
    </subcellularLocation>
</comment>
<evidence type="ECO:0000256" key="6">
    <source>
        <dbReference type="SAM" id="Phobius"/>
    </source>
</evidence>
<evidence type="ECO:0000313" key="8">
    <source>
        <dbReference type="Proteomes" id="UP000219494"/>
    </source>
</evidence>
<organism evidence="7 8">
    <name type="scientific">Sphingomonas guangdongensis</name>
    <dbReference type="NCBI Taxonomy" id="1141890"/>
    <lineage>
        <taxon>Bacteria</taxon>
        <taxon>Pseudomonadati</taxon>
        <taxon>Pseudomonadota</taxon>
        <taxon>Alphaproteobacteria</taxon>
        <taxon>Sphingomonadales</taxon>
        <taxon>Sphingomonadaceae</taxon>
        <taxon>Sphingomonas</taxon>
    </lineage>
</organism>
<reference evidence="7 8" key="1">
    <citation type="submission" date="2017-07" db="EMBL/GenBank/DDBJ databases">
        <authorList>
            <person name="Sun Z.S."/>
            <person name="Albrecht U."/>
            <person name="Echele G."/>
            <person name="Lee C.C."/>
        </authorList>
    </citation>
    <scope>NUCLEOTIDE SEQUENCE [LARGE SCALE GENOMIC DNA]</scope>
    <source>
        <strain evidence="7 8">CGMCC 1.12672</strain>
    </source>
</reference>
<evidence type="ECO:0000256" key="1">
    <source>
        <dbReference type="ARBA" id="ARBA00004370"/>
    </source>
</evidence>
<evidence type="ECO:0000256" key="5">
    <source>
        <dbReference type="ARBA" id="ARBA00023136"/>
    </source>
</evidence>
<dbReference type="Pfam" id="PF01679">
    <property type="entry name" value="Pmp3"/>
    <property type="match status" value="1"/>
</dbReference>
<evidence type="ECO:0000256" key="4">
    <source>
        <dbReference type="ARBA" id="ARBA00022989"/>
    </source>
</evidence>
<accession>A0A285QGG0</accession>
<dbReference type="PANTHER" id="PTHR21659">
    <property type="entry name" value="HYDROPHOBIC PROTEIN RCI2 LOW TEMPERATURE AND SALT RESPONSIVE PROTEIN LTI6 -RELATED"/>
    <property type="match status" value="1"/>
</dbReference>
<dbReference type="GO" id="GO:0016020">
    <property type="term" value="C:membrane"/>
    <property type="evidence" value="ECO:0007669"/>
    <property type="project" value="UniProtKB-SubCell"/>
</dbReference>
<keyword evidence="4 6" id="KW-1133">Transmembrane helix</keyword>
<dbReference type="EMBL" id="OBMI01000001">
    <property type="protein sequence ID" value="SOB81030.1"/>
    <property type="molecule type" value="Genomic_DNA"/>
</dbReference>
<keyword evidence="5 6" id="KW-0472">Membrane</keyword>
<proteinExistence type="inferred from homology"/>
<evidence type="ECO:0000313" key="7">
    <source>
        <dbReference type="EMBL" id="SOB81030.1"/>
    </source>
</evidence>